<dbReference type="InterPro" id="IPR021527">
    <property type="entry name" value="DUF2795"/>
</dbReference>
<dbReference type="Proteomes" id="UP000572051">
    <property type="component" value="Unassembled WGS sequence"/>
</dbReference>
<gene>
    <name evidence="2" type="ORF">HNR10_000864</name>
</gene>
<protein>
    <recommendedName>
        <fullName evidence="4">DUF2795 domain-containing protein</fullName>
    </recommendedName>
</protein>
<dbReference type="AlphaFoldDB" id="A0A7Z0EKI9"/>
<evidence type="ECO:0000313" key="3">
    <source>
        <dbReference type="Proteomes" id="UP000572051"/>
    </source>
</evidence>
<evidence type="ECO:0000256" key="1">
    <source>
        <dbReference type="SAM" id="MobiDB-lite"/>
    </source>
</evidence>
<sequence>METEHGARGLRTILGEVPFPADKDRIVDRAADLGADEEQLRALMAMPPVDYGNADEVMRSVPMDESETDARIPEARRHQRHEQTRSGQAETMKETRPVNPIEEEIGENRKE</sequence>
<organism evidence="2 3">
    <name type="scientific">Nocardiopsis aegyptia</name>
    <dbReference type="NCBI Taxonomy" id="220378"/>
    <lineage>
        <taxon>Bacteria</taxon>
        <taxon>Bacillati</taxon>
        <taxon>Actinomycetota</taxon>
        <taxon>Actinomycetes</taxon>
        <taxon>Streptosporangiales</taxon>
        <taxon>Nocardiopsidaceae</taxon>
        <taxon>Nocardiopsis</taxon>
    </lineage>
</organism>
<comment type="caution">
    <text evidence="2">The sequence shown here is derived from an EMBL/GenBank/DDBJ whole genome shotgun (WGS) entry which is preliminary data.</text>
</comment>
<accession>A0A7Z0EKI9</accession>
<dbReference type="RefSeq" id="WP_179820977.1">
    <property type="nucleotide sequence ID" value="NZ_JACCFS010000001.1"/>
</dbReference>
<reference evidence="2 3" key="1">
    <citation type="submission" date="2020-07" db="EMBL/GenBank/DDBJ databases">
        <title>Sequencing the genomes of 1000 actinobacteria strains.</title>
        <authorList>
            <person name="Klenk H.-P."/>
        </authorList>
    </citation>
    <scope>NUCLEOTIDE SEQUENCE [LARGE SCALE GENOMIC DNA]</scope>
    <source>
        <strain evidence="2 3">DSM 44442</strain>
    </source>
</reference>
<name>A0A7Z0EKI9_9ACTN</name>
<evidence type="ECO:0008006" key="4">
    <source>
        <dbReference type="Google" id="ProtNLM"/>
    </source>
</evidence>
<proteinExistence type="predicted"/>
<dbReference type="Pfam" id="PF11387">
    <property type="entry name" value="DUF2795"/>
    <property type="match status" value="1"/>
</dbReference>
<feature type="region of interest" description="Disordered" evidence="1">
    <location>
        <begin position="63"/>
        <end position="111"/>
    </location>
</feature>
<feature type="compositionally biased region" description="Basic and acidic residues" evidence="1">
    <location>
        <begin position="68"/>
        <end position="84"/>
    </location>
</feature>
<evidence type="ECO:0000313" key="2">
    <source>
        <dbReference type="EMBL" id="NYJ32983.1"/>
    </source>
</evidence>
<dbReference type="EMBL" id="JACCFS010000001">
    <property type="protein sequence ID" value="NYJ32983.1"/>
    <property type="molecule type" value="Genomic_DNA"/>
</dbReference>
<keyword evidence="3" id="KW-1185">Reference proteome</keyword>